<feature type="transmembrane region" description="Helical" evidence="1">
    <location>
        <begin position="64"/>
        <end position="84"/>
    </location>
</feature>
<dbReference type="AlphaFoldDB" id="B0G701"/>
<feature type="transmembrane region" description="Helical" evidence="1">
    <location>
        <begin position="33"/>
        <end position="58"/>
    </location>
</feature>
<keyword evidence="1" id="KW-0812">Transmembrane</keyword>
<dbReference type="EMBL" id="AAXA02000014">
    <property type="protein sequence ID" value="EDR46912.1"/>
    <property type="molecule type" value="Genomic_DNA"/>
</dbReference>
<dbReference type="PaxDb" id="411461-DORFOR_02135"/>
<evidence type="ECO:0000313" key="2">
    <source>
        <dbReference type="EMBL" id="EDR46912.1"/>
    </source>
</evidence>
<comment type="caution">
    <text evidence="2">The sequence shown here is derived from an EMBL/GenBank/DDBJ whole genome shotgun (WGS) entry which is preliminary data.</text>
</comment>
<organism evidence="2 3">
    <name type="scientific">Dorea formicigenerans ATCC 27755</name>
    <dbReference type="NCBI Taxonomy" id="411461"/>
    <lineage>
        <taxon>Bacteria</taxon>
        <taxon>Bacillati</taxon>
        <taxon>Bacillota</taxon>
        <taxon>Clostridia</taxon>
        <taxon>Lachnospirales</taxon>
        <taxon>Lachnospiraceae</taxon>
        <taxon>Dorea</taxon>
    </lineage>
</organism>
<reference evidence="2 3" key="1">
    <citation type="submission" date="2007-10" db="EMBL/GenBank/DDBJ databases">
        <title>Draft genome sequence of Dorea formicigenerans(ATCC 27755).</title>
        <authorList>
            <person name="Sudarsanam P."/>
            <person name="Ley R."/>
            <person name="Guruge J."/>
            <person name="Turnbaugh P.J."/>
            <person name="Mahowald M."/>
            <person name="Liep D."/>
            <person name="Gordon J."/>
        </authorList>
    </citation>
    <scope>NUCLEOTIDE SEQUENCE [LARGE SCALE GENOMIC DNA]</scope>
    <source>
        <strain evidence="2 3">ATCC 27755</strain>
    </source>
</reference>
<accession>B0G701</accession>
<proteinExistence type="predicted"/>
<dbReference type="Proteomes" id="UP000005359">
    <property type="component" value="Unassembled WGS sequence"/>
</dbReference>
<sequence>MSVLNFLLKNLQGCCLLFNYQGSFSLLSSQRQLIYIITFAIACQQLFYFSFSLSASIISVVRNSLINIPCPFLIVNIIFIFYFIRAIHTIQFFTFYHNYSFKNASAFLLRGARHAIA</sequence>
<keyword evidence="1" id="KW-1133">Transmembrane helix</keyword>
<gene>
    <name evidence="2" type="ORF">DORFOR_02135</name>
</gene>
<name>B0G701_9FIRM</name>
<reference evidence="2 3" key="2">
    <citation type="submission" date="2007-10" db="EMBL/GenBank/DDBJ databases">
        <authorList>
            <person name="Fulton L."/>
            <person name="Clifton S."/>
            <person name="Fulton B."/>
            <person name="Xu J."/>
            <person name="Minx P."/>
            <person name="Pepin K.H."/>
            <person name="Johnson M."/>
            <person name="Thiruvilangam P."/>
            <person name="Bhonagiri V."/>
            <person name="Nash W.E."/>
            <person name="Wang C."/>
            <person name="Mardis E.R."/>
            <person name="Wilson R.K."/>
        </authorList>
    </citation>
    <scope>NUCLEOTIDE SEQUENCE [LARGE SCALE GENOMIC DNA]</scope>
    <source>
        <strain evidence="2 3">ATCC 27755</strain>
    </source>
</reference>
<evidence type="ECO:0000256" key="1">
    <source>
        <dbReference type="SAM" id="Phobius"/>
    </source>
</evidence>
<evidence type="ECO:0000313" key="3">
    <source>
        <dbReference type="Proteomes" id="UP000005359"/>
    </source>
</evidence>
<protein>
    <submittedName>
        <fullName evidence="2">Uncharacterized protein</fullName>
    </submittedName>
</protein>
<keyword evidence="1" id="KW-0472">Membrane</keyword>